<dbReference type="EMBL" id="ML976692">
    <property type="protein sequence ID" value="KAF1971561.1"/>
    <property type="molecule type" value="Genomic_DNA"/>
</dbReference>
<reference evidence="2" key="1">
    <citation type="journal article" date="2020" name="Stud. Mycol.">
        <title>101 Dothideomycetes genomes: a test case for predicting lifestyles and emergence of pathogens.</title>
        <authorList>
            <person name="Haridas S."/>
            <person name="Albert R."/>
            <person name="Binder M."/>
            <person name="Bloem J."/>
            <person name="Labutti K."/>
            <person name="Salamov A."/>
            <person name="Andreopoulos B."/>
            <person name="Baker S."/>
            <person name="Barry K."/>
            <person name="Bills G."/>
            <person name="Bluhm B."/>
            <person name="Cannon C."/>
            <person name="Castanera R."/>
            <person name="Culley D."/>
            <person name="Daum C."/>
            <person name="Ezra D."/>
            <person name="Gonzalez J."/>
            <person name="Henrissat B."/>
            <person name="Kuo A."/>
            <person name="Liang C."/>
            <person name="Lipzen A."/>
            <person name="Lutzoni F."/>
            <person name="Magnuson J."/>
            <person name="Mondo S."/>
            <person name="Nolan M."/>
            <person name="Ohm R."/>
            <person name="Pangilinan J."/>
            <person name="Park H.-J."/>
            <person name="Ramirez L."/>
            <person name="Alfaro M."/>
            <person name="Sun H."/>
            <person name="Tritt A."/>
            <person name="Yoshinaga Y."/>
            <person name="Zwiers L.-H."/>
            <person name="Turgeon B."/>
            <person name="Goodwin S."/>
            <person name="Spatafora J."/>
            <person name="Crous P."/>
            <person name="Grigoriev I."/>
        </authorList>
    </citation>
    <scope>NUCLEOTIDE SEQUENCE</scope>
    <source>
        <strain evidence="2">CBS 107.79</strain>
    </source>
</reference>
<feature type="region of interest" description="Disordered" evidence="1">
    <location>
        <begin position="31"/>
        <end position="58"/>
    </location>
</feature>
<name>A0A6A5V2T9_9PLEO</name>
<gene>
    <name evidence="2" type="ORF">BU23DRAFT_600124</name>
</gene>
<organism evidence="2 3">
    <name type="scientific">Bimuria novae-zelandiae CBS 107.79</name>
    <dbReference type="NCBI Taxonomy" id="1447943"/>
    <lineage>
        <taxon>Eukaryota</taxon>
        <taxon>Fungi</taxon>
        <taxon>Dikarya</taxon>
        <taxon>Ascomycota</taxon>
        <taxon>Pezizomycotina</taxon>
        <taxon>Dothideomycetes</taxon>
        <taxon>Pleosporomycetidae</taxon>
        <taxon>Pleosporales</taxon>
        <taxon>Massarineae</taxon>
        <taxon>Didymosphaeriaceae</taxon>
        <taxon>Bimuria</taxon>
    </lineage>
</organism>
<dbReference type="Proteomes" id="UP000800036">
    <property type="component" value="Unassembled WGS sequence"/>
</dbReference>
<protein>
    <submittedName>
        <fullName evidence="2">Uncharacterized protein</fullName>
    </submittedName>
</protein>
<keyword evidence="3" id="KW-1185">Reference proteome</keyword>
<evidence type="ECO:0000256" key="1">
    <source>
        <dbReference type="SAM" id="MobiDB-lite"/>
    </source>
</evidence>
<evidence type="ECO:0000313" key="2">
    <source>
        <dbReference type="EMBL" id="KAF1971561.1"/>
    </source>
</evidence>
<feature type="compositionally biased region" description="Basic and acidic residues" evidence="1">
    <location>
        <begin position="31"/>
        <end position="42"/>
    </location>
</feature>
<feature type="region of interest" description="Disordered" evidence="1">
    <location>
        <begin position="174"/>
        <end position="208"/>
    </location>
</feature>
<accession>A0A6A5V2T9</accession>
<proteinExistence type="predicted"/>
<feature type="compositionally biased region" description="Basic and acidic residues" evidence="1">
    <location>
        <begin position="199"/>
        <end position="208"/>
    </location>
</feature>
<dbReference type="AlphaFoldDB" id="A0A6A5V2T9"/>
<evidence type="ECO:0000313" key="3">
    <source>
        <dbReference type="Proteomes" id="UP000800036"/>
    </source>
</evidence>
<sequence>MNRAEDEVSFQAVRGTGPVLSTRFGVEDREGRHYELRTNDGTRRRRQRGRHGSGEGLGVPESTQYCPGALCACDDAMHTFKSNFRDVLGICYDFQTVDRQVLEGDFRNWDDAKRAFLLFNRHVFEARRPRASFTVTTPRCADNGRKPASIVQLTHRRYLQIACGIRADCHLSPDSQFGHHPHSEREGATNRAPLPKTRGRSDDSNPQE</sequence>